<feature type="transmembrane region" description="Helical" evidence="7">
    <location>
        <begin position="12"/>
        <end position="28"/>
    </location>
</feature>
<comment type="subcellular location">
    <subcellularLocation>
        <location evidence="1">Cell membrane</location>
        <topology evidence="1">Multi-pass membrane protein</topology>
    </subcellularLocation>
</comment>
<evidence type="ECO:0000313" key="9">
    <source>
        <dbReference type="Proteomes" id="UP001165405"/>
    </source>
</evidence>
<comment type="similarity">
    <text evidence="2">Belongs to the CPA3 antiporters (TC 2.A.63) subunit E family.</text>
</comment>
<evidence type="ECO:0000256" key="1">
    <source>
        <dbReference type="ARBA" id="ARBA00004651"/>
    </source>
</evidence>
<evidence type="ECO:0000256" key="6">
    <source>
        <dbReference type="ARBA" id="ARBA00023136"/>
    </source>
</evidence>
<protein>
    <submittedName>
        <fullName evidence="8">Na+/H+ antiporter subunit E</fullName>
    </submittedName>
</protein>
<dbReference type="PANTHER" id="PTHR34584:SF1">
    <property type="entry name" value="NA(+)_H(+) ANTIPORTER SUBUNIT E1"/>
    <property type="match status" value="1"/>
</dbReference>
<name>A0AA41QHH8_9MICO</name>
<keyword evidence="3" id="KW-1003">Cell membrane</keyword>
<comment type="caution">
    <text evidence="8">The sequence shown here is derived from an EMBL/GenBank/DDBJ whole genome shotgun (WGS) entry which is preliminary data.</text>
</comment>
<accession>A0AA41QHH8</accession>
<evidence type="ECO:0000256" key="3">
    <source>
        <dbReference type="ARBA" id="ARBA00022475"/>
    </source>
</evidence>
<dbReference type="Pfam" id="PF01899">
    <property type="entry name" value="MNHE"/>
    <property type="match status" value="1"/>
</dbReference>
<proteinExistence type="inferred from homology"/>
<evidence type="ECO:0000313" key="8">
    <source>
        <dbReference type="EMBL" id="MCF4123588.1"/>
    </source>
</evidence>
<keyword evidence="5 7" id="KW-1133">Transmembrane helix</keyword>
<dbReference type="RefSeq" id="WP_236091340.1">
    <property type="nucleotide sequence ID" value="NZ_JAKGSG010000064.1"/>
</dbReference>
<dbReference type="Proteomes" id="UP001165405">
    <property type="component" value="Unassembled WGS sequence"/>
</dbReference>
<evidence type="ECO:0000256" key="4">
    <source>
        <dbReference type="ARBA" id="ARBA00022692"/>
    </source>
</evidence>
<feature type="transmembrane region" description="Helical" evidence="7">
    <location>
        <begin position="34"/>
        <end position="51"/>
    </location>
</feature>
<evidence type="ECO:0000256" key="5">
    <source>
        <dbReference type="ARBA" id="ARBA00022989"/>
    </source>
</evidence>
<keyword evidence="9" id="KW-1185">Reference proteome</keyword>
<dbReference type="GO" id="GO:0008324">
    <property type="term" value="F:monoatomic cation transmembrane transporter activity"/>
    <property type="evidence" value="ECO:0007669"/>
    <property type="project" value="InterPro"/>
</dbReference>
<dbReference type="AlphaFoldDB" id="A0AA41QHH8"/>
<dbReference type="GO" id="GO:0005886">
    <property type="term" value="C:plasma membrane"/>
    <property type="evidence" value="ECO:0007669"/>
    <property type="project" value="UniProtKB-SubCell"/>
</dbReference>
<feature type="transmembrane region" description="Helical" evidence="7">
    <location>
        <begin position="63"/>
        <end position="88"/>
    </location>
</feature>
<dbReference type="InterPro" id="IPR002758">
    <property type="entry name" value="Cation_antiport_E"/>
</dbReference>
<keyword evidence="6 7" id="KW-0472">Membrane</keyword>
<reference evidence="8" key="1">
    <citation type="submission" date="2022-01" db="EMBL/GenBank/DDBJ databases">
        <title>Antribacter sp. nov., isolated from Guizhou of China.</title>
        <authorList>
            <person name="Chengliang C."/>
            <person name="Ya Z."/>
        </authorList>
    </citation>
    <scope>NUCLEOTIDE SEQUENCE</scope>
    <source>
        <strain evidence="8">KLBMP 9083</strain>
    </source>
</reference>
<gene>
    <name evidence="8" type="ORF">L1785_21705</name>
</gene>
<evidence type="ECO:0000256" key="2">
    <source>
        <dbReference type="ARBA" id="ARBA00006228"/>
    </source>
</evidence>
<organism evidence="8 9">
    <name type="scientific">Antribacter soli</name>
    <dbReference type="NCBI Taxonomy" id="2910976"/>
    <lineage>
        <taxon>Bacteria</taxon>
        <taxon>Bacillati</taxon>
        <taxon>Actinomycetota</taxon>
        <taxon>Actinomycetes</taxon>
        <taxon>Micrococcales</taxon>
        <taxon>Promicromonosporaceae</taxon>
        <taxon>Antribacter</taxon>
    </lineage>
</organism>
<sequence>MSPSTRRAPWRQWPAVLVLAAIWVLLWGSLSWGTALLGLAVAVAVVWFLPLPRVATSWTIRPWGLCVLVGRFGADLVVASFQVAWLALRPGPGPRGGVVGVRLTHPGTTHQVVTAELASLVPGSVVVELRPHDRTVYLHVLDLALAGGTDGVRRDIRALEARVLRAFPPKKES</sequence>
<keyword evidence="4 7" id="KW-0812">Transmembrane</keyword>
<dbReference type="NCBIfam" id="NF006521">
    <property type="entry name" value="PRK08965.1-5"/>
    <property type="match status" value="1"/>
</dbReference>
<dbReference type="EMBL" id="JAKGSG010000064">
    <property type="protein sequence ID" value="MCF4123588.1"/>
    <property type="molecule type" value="Genomic_DNA"/>
</dbReference>
<dbReference type="PANTHER" id="PTHR34584">
    <property type="entry name" value="NA(+)/H(+) ANTIPORTER SUBUNIT E1"/>
    <property type="match status" value="1"/>
</dbReference>
<evidence type="ECO:0000256" key="7">
    <source>
        <dbReference type="SAM" id="Phobius"/>
    </source>
</evidence>